<keyword evidence="1" id="KW-0472">Membrane</keyword>
<protein>
    <submittedName>
        <fullName evidence="2">Uncharacterized protein</fullName>
    </submittedName>
</protein>
<keyword evidence="1" id="KW-1133">Transmembrane helix</keyword>
<keyword evidence="3" id="KW-1185">Reference proteome</keyword>
<organism evidence="2 3">
    <name type="scientific">Rubripirellula tenax</name>
    <dbReference type="NCBI Taxonomy" id="2528015"/>
    <lineage>
        <taxon>Bacteria</taxon>
        <taxon>Pseudomonadati</taxon>
        <taxon>Planctomycetota</taxon>
        <taxon>Planctomycetia</taxon>
        <taxon>Pirellulales</taxon>
        <taxon>Pirellulaceae</taxon>
        <taxon>Rubripirellula</taxon>
    </lineage>
</organism>
<comment type="caution">
    <text evidence="2">The sequence shown here is derived from an EMBL/GenBank/DDBJ whole genome shotgun (WGS) entry which is preliminary data.</text>
</comment>
<evidence type="ECO:0000313" key="2">
    <source>
        <dbReference type="EMBL" id="TWU60876.1"/>
    </source>
</evidence>
<feature type="transmembrane region" description="Helical" evidence="1">
    <location>
        <begin position="12"/>
        <end position="31"/>
    </location>
</feature>
<evidence type="ECO:0000256" key="1">
    <source>
        <dbReference type="SAM" id="Phobius"/>
    </source>
</evidence>
<proteinExistence type="predicted"/>
<gene>
    <name evidence="2" type="ORF">Poly51_11580</name>
</gene>
<accession>A0A5C6FGL9</accession>
<dbReference type="EMBL" id="SJPW01000001">
    <property type="protein sequence ID" value="TWU60876.1"/>
    <property type="molecule type" value="Genomic_DNA"/>
</dbReference>
<name>A0A5C6FGL9_9BACT</name>
<dbReference type="Proteomes" id="UP000318288">
    <property type="component" value="Unassembled WGS sequence"/>
</dbReference>
<keyword evidence="1" id="KW-0812">Transmembrane</keyword>
<sequence length="124" mass="13811">MTRVLKSKFHGGGPVTAVVIGLTAQVFGLFARTSDCSNARLQVCRSAFALATQRFDRLDPFLFCNISVTRDALVLKHQSEVTQCRETDAPQSTVKLRPEETTPSQFQCGSKCTIGSSVHWLWYR</sequence>
<evidence type="ECO:0000313" key="3">
    <source>
        <dbReference type="Proteomes" id="UP000318288"/>
    </source>
</evidence>
<dbReference type="AlphaFoldDB" id="A0A5C6FGL9"/>
<reference evidence="2 3" key="1">
    <citation type="submission" date="2019-02" db="EMBL/GenBank/DDBJ databases">
        <title>Deep-cultivation of Planctomycetes and their phenomic and genomic characterization uncovers novel biology.</title>
        <authorList>
            <person name="Wiegand S."/>
            <person name="Jogler M."/>
            <person name="Boedeker C."/>
            <person name="Pinto D."/>
            <person name="Vollmers J."/>
            <person name="Rivas-Marin E."/>
            <person name="Kohn T."/>
            <person name="Peeters S.H."/>
            <person name="Heuer A."/>
            <person name="Rast P."/>
            <person name="Oberbeckmann S."/>
            <person name="Bunk B."/>
            <person name="Jeske O."/>
            <person name="Meyerdierks A."/>
            <person name="Storesund J.E."/>
            <person name="Kallscheuer N."/>
            <person name="Luecker S."/>
            <person name="Lage O.M."/>
            <person name="Pohl T."/>
            <person name="Merkel B.J."/>
            <person name="Hornburger P."/>
            <person name="Mueller R.-W."/>
            <person name="Bruemmer F."/>
            <person name="Labrenz M."/>
            <person name="Spormann A.M."/>
            <person name="Op Den Camp H."/>
            <person name="Overmann J."/>
            <person name="Amann R."/>
            <person name="Jetten M.S.M."/>
            <person name="Mascher T."/>
            <person name="Medema M.H."/>
            <person name="Devos D.P."/>
            <person name="Kaster A.-K."/>
            <person name="Ovreas L."/>
            <person name="Rohde M."/>
            <person name="Galperin M.Y."/>
            <person name="Jogler C."/>
        </authorList>
    </citation>
    <scope>NUCLEOTIDE SEQUENCE [LARGE SCALE GENOMIC DNA]</scope>
    <source>
        <strain evidence="2 3">Poly51</strain>
    </source>
</reference>